<dbReference type="AlphaFoldDB" id="A0A5J4KVM7"/>
<sequence length="46" mass="5114">MKTKIVNNPAYDNAVDICSAADKALYEAKRSGRNKVIKASEVEWKS</sequence>
<comment type="caution">
    <text evidence="1">The sequence shown here is derived from an EMBL/GenBank/DDBJ whole genome shotgun (WGS) entry which is preliminary data.</text>
</comment>
<evidence type="ECO:0008006" key="2">
    <source>
        <dbReference type="Google" id="ProtNLM"/>
    </source>
</evidence>
<accession>A0A5J4KVM7</accession>
<dbReference type="InterPro" id="IPR043128">
    <property type="entry name" value="Rev_trsase/Diguanyl_cyclase"/>
</dbReference>
<dbReference type="SUPFAM" id="SSF55073">
    <property type="entry name" value="Nucleotide cyclase"/>
    <property type="match status" value="1"/>
</dbReference>
<gene>
    <name evidence="1" type="ORF">A45J_1000</name>
</gene>
<evidence type="ECO:0000313" key="1">
    <source>
        <dbReference type="EMBL" id="GER93264.1"/>
    </source>
</evidence>
<name>A0A5J4KVM7_9ZZZZ</name>
<dbReference type="Gene3D" id="3.30.70.270">
    <property type="match status" value="1"/>
</dbReference>
<proteinExistence type="predicted"/>
<protein>
    <recommendedName>
        <fullName evidence="2">GGDEF domain-containing protein</fullName>
    </recommendedName>
</protein>
<dbReference type="EMBL" id="BLAB01000001">
    <property type="protein sequence ID" value="GER93264.1"/>
    <property type="molecule type" value="Genomic_DNA"/>
</dbReference>
<organism evidence="1">
    <name type="scientific">hot springs metagenome</name>
    <dbReference type="NCBI Taxonomy" id="433727"/>
    <lineage>
        <taxon>unclassified sequences</taxon>
        <taxon>metagenomes</taxon>
        <taxon>ecological metagenomes</taxon>
    </lineage>
</organism>
<dbReference type="InterPro" id="IPR029787">
    <property type="entry name" value="Nucleotide_cyclase"/>
</dbReference>
<reference evidence="1" key="1">
    <citation type="submission" date="2019-10" db="EMBL/GenBank/DDBJ databases">
        <title>Metagenomic sequencing of thiosulfate-disproportionating enrichment culture.</title>
        <authorList>
            <person name="Umezawa K."/>
            <person name="Kojima H."/>
            <person name="Fukui M."/>
        </authorList>
    </citation>
    <scope>NUCLEOTIDE SEQUENCE</scope>
    <source>
        <strain evidence="1">45J</strain>
    </source>
</reference>